<gene>
    <name evidence="15" type="ORF">CYLTODRAFT_404284</name>
</gene>
<evidence type="ECO:0000256" key="3">
    <source>
        <dbReference type="ARBA" id="ARBA00022527"/>
    </source>
</evidence>
<dbReference type="Proteomes" id="UP000054007">
    <property type="component" value="Unassembled WGS sequence"/>
</dbReference>
<evidence type="ECO:0000259" key="13">
    <source>
        <dbReference type="PROSITE" id="PS50011"/>
    </source>
</evidence>
<feature type="compositionally biased region" description="Basic and acidic residues" evidence="11">
    <location>
        <begin position="231"/>
        <end position="252"/>
    </location>
</feature>
<feature type="region of interest" description="Disordered" evidence="11">
    <location>
        <begin position="200"/>
        <end position="419"/>
    </location>
</feature>
<dbReference type="PANTHER" id="PTHR45832">
    <property type="entry name" value="SERINE/THREONINE-PROTEIN KINASE SAMKA-RELATED-RELATED"/>
    <property type="match status" value="1"/>
</dbReference>
<dbReference type="OrthoDB" id="248923at2759"/>
<dbReference type="GO" id="GO:0004674">
    <property type="term" value="F:protein serine/threonine kinase activity"/>
    <property type="evidence" value="ECO:0007669"/>
    <property type="project" value="UniProtKB-KW"/>
</dbReference>
<dbReference type="PROSITE" id="PS50003">
    <property type="entry name" value="PH_DOMAIN"/>
    <property type="match status" value="1"/>
</dbReference>
<feature type="domain" description="PH" evidence="12">
    <location>
        <begin position="40"/>
        <end position="135"/>
    </location>
</feature>
<dbReference type="CDD" id="cd13279">
    <property type="entry name" value="PH_Cla4_Ste20"/>
    <property type="match status" value="1"/>
</dbReference>
<dbReference type="FunFam" id="3.30.200.20:FF:000705">
    <property type="entry name" value="Non-specific serine/threonine protein kinase"/>
    <property type="match status" value="1"/>
</dbReference>
<dbReference type="FunFam" id="3.90.810.10:FF:000005">
    <property type="entry name" value="Non-specific serine/threonine protein kinase"/>
    <property type="match status" value="1"/>
</dbReference>
<dbReference type="InterPro" id="IPR011993">
    <property type="entry name" value="PH-like_dom_sf"/>
</dbReference>
<dbReference type="Gene3D" id="3.30.200.20">
    <property type="entry name" value="Phosphorylase Kinase, domain 1"/>
    <property type="match status" value="1"/>
</dbReference>
<dbReference type="STRING" id="1314674.A0A0D7AXD1"/>
<dbReference type="InterPro" id="IPR017441">
    <property type="entry name" value="Protein_kinase_ATP_BS"/>
</dbReference>
<dbReference type="AlphaFoldDB" id="A0A0D7AXD1"/>
<evidence type="ECO:0000256" key="6">
    <source>
        <dbReference type="ARBA" id="ARBA00022777"/>
    </source>
</evidence>
<dbReference type="InterPro" id="IPR000095">
    <property type="entry name" value="CRIB_dom"/>
</dbReference>
<dbReference type="Gene3D" id="2.30.29.30">
    <property type="entry name" value="Pleckstrin-homology domain (PH domain)/Phosphotyrosine-binding domain (PTB)"/>
    <property type="match status" value="1"/>
</dbReference>
<dbReference type="EC" id="2.7.11.1" evidence="2"/>
<dbReference type="PANTHER" id="PTHR45832:SF22">
    <property type="entry name" value="SERINE_THREONINE-PROTEIN KINASE SAMKA-RELATED"/>
    <property type="match status" value="1"/>
</dbReference>
<keyword evidence="3" id="KW-0723">Serine/threonine-protein kinase</keyword>
<proteinExistence type="inferred from homology"/>
<dbReference type="InterPro" id="IPR001849">
    <property type="entry name" value="PH_domain"/>
</dbReference>
<dbReference type="GO" id="GO:0005524">
    <property type="term" value="F:ATP binding"/>
    <property type="evidence" value="ECO:0007669"/>
    <property type="project" value="UniProtKB-UniRule"/>
</dbReference>
<feature type="compositionally biased region" description="Basic and acidic residues" evidence="11">
    <location>
        <begin position="334"/>
        <end position="347"/>
    </location>
</feature>
<dbReference type="Pfam" id="PF00786">
    <property type="entry name" value="PBD"/>
    <property type="match status" value="1"/>
</dbReference>
<evidence type="ECO:0000256" key="8">
    <source>
        <dbReference type="ARBA" id="ARBA00047899"/>
    </source>
</evidence>
<protein>
    <recommendedName>
        <fullName evidence="2">non-specific serine/threonine protein kinase</fullName>
        <ecNumber evidence="2">2.7.11.1</ecNumber>
    </recommendedName>
</protein>
<dbReference type="InterPro" id="IPR008271">
    <property type="entry name" value="Ser/Thr_kinase_AS"/>
</dbReference>
<comment type="catalytic activity">
    <reaction evidence="8">
        <text>L-threonyl-[protein] + ATP = O-phospho-L-threonyl-[protein] + ADP + H(+)</text>
        <dbReference type="Rhea" id="RHEA:46608"/>
        <dbReference type="Rhea" id="RHEA-COMP:11060"/>
        <dbReference type="Rhea" id="RHEA-COMP:11605"/>
        <dbReference type="ChEBI" id="CHEBI:15378"/>
        <dbReference type="ChEBI" id="CHEBI:30013"/>
        <dbReference type="ChEBI" id="CHEBI:30616"/>
        <dbReference type="ChEBI" id="CHEBI:61977"/>
        <dbReference type="ChEBI" id="CHEBI:456216"/>
        <dbReference type="EC" id="2.7.11.1"/>
    </reaction>
</comment>
<dbReference type="InterPro" id="IPR036936">
    <property type="entry name" value="CRIB_dom_sf"/>
</dbReference>
<dbReference type="PROSITE" id="PS00107">
    <property type="entry name" value="PROTEIN_KINASE_ATP"/>
    <property type="match status" value="1"/>
</dbReference>
<keyword evidence="16" id="KW-1185">Reference proteome</keyword>
<dbReference type="GO" id="GO:0106310">
    <property type="term" value="F:protein serine kinase activity"/>
    <property type="evidence" value="ECO:0007669"/>
    <property type="project" value="RHEA"/>
</dbReference>
<keyword evidence="6 15" id="KW-0418">Kinase</keyword>
<dbReference type="InterPro" id="IPR011009">
    <property type="entry name" value="Kinase-like_dom_sf"/>
</dbReference>
<evidence type="ECO:0000256" key="1">
    <source>
        <dbReference type="ARBA" id="ARBA00008874"/>
    </source>
</evidence>
<dbReference type="CDD" id="cd06614">
    <property type="entry name" value="STKc_PAK"/>
    <property type="match status" value="1"/>
</dbReference>
<dbReference type="InterPro" id="IPR051931">
    <property type="entry name" value="PAK3-like"/>
</dbReference>
<dbReference type="SUPFAM" id="SSF50729">
    <property type="entry name" value="PH domain-like"/>
    <property type="match status" value="1"/>
</dbReference>
<evidence type="ECO:0000256" key="10">
    <source>
        <dbReference type="PROSITE-ProRule" id="PRU10141"/>
    </source>
</evidence>
<dbReference type="Pfam" id="PF00069">
    <property type="entry name" value="Pkinase"/>
    <property type="match status" value="1"/>
</dbReference>
<dbReference type="Pfam" id="PF00169">
    <property type="entry name" value="PH"/>
    <property type="match status" value="1"/>
</dbReference>
<accession>A0A0D7AXD1</accession>
<dbReference type="EMBL" id="KN880761">
    <property type="protein sequence ID" value="KIY62650.1"/>
    <property type="molecule type" value="Genomic_DNA"/>
</dbReference>
<feature type="compositionally biased region" description="Polar residues" evidence="11">
    <location>
        <begin position="357"/>
        <end position="366"/>
    </location>
</feature>
<evidence type="ECO:0000313" key="16">
    <source>
        <dbReference type="Proteomes" id="UP000054007"/>
    </source>
</evidence>
<keyword evidence="4" id="KW-0808">Transferase</keyword>
<dbReference type="CDD" id="cd01093">
    <property type="entry name" value="CRIB_PAK_like"/>
    <property type="match status" value="1"/>
</dbReference>
<dbReference type="SUPFAM" id="SSF56112">
    <property type="entry name" value="Protein kinase-like (PK-like)"/>
    <property type="match status" value="1"/>
</dbReference>
<dbReference type="FunFam" id="1.10.510.10:FF:000139">
    <property type="entry name" value="Non-specific serine/threonine protein kinase"/>
    <property type="match status" value="1"/>
</dbReference>
<evidence type="ECO:0000256" key="2">
    <source>
        <dbReference type="ARBA" id="ARBA00012513"/>
    </source>
</evidence>
<dbReference type="SMART" id="SM00220">
    <property type="entry name" value="S_TKc"/>
    <property type="match status" value="1"/>
</dbReference>
<dbReference type="InterPro" id="IPR000719">
    <property type="entry name" value="Prot_kinase_dom"/>
</dbReference>
<evidence type="ECO:0000256" key="11">
    <source>
        <dbReference type="SAM" id="MobiDB-lite"/>
    </source>
</evidence>
<dbReference type="PROSITE" id="PS50108">
    <property type="entry name" value="CRIB"/>
    <property type="match status" value="1"/>
</dbReference>
<organism evidence="15 16">
    <name type="scientific">Cylindrobasidium torrendii FP15055 ss-10</name>
    <dbReference type="NCBI Taxonomy" id="1314674"/>
    <lineage>
        <taxon>Eukaryota</taxon>
        <taxon>Fungi</taxon>
        <taxon>Dikarya</taxon>
        <taxon>Basidiomycota</taxon>
        <taxon>Agaricomycotina</taxon>
        <taxon>Agaricomycetes</taxon>
        <taxon>Agaricomycetidae</taxon>
        <taxon>Agaricales</taxon>
        <taxon>Marasmiineae</taxon>
        <taxon>Physalacriaceae</taxon>
        <taxon>Cylindrobasidium</taxon>
    </lineage>
</organism>
<evidence type="ECO:0000256" key="4">
    <source>
        <dbReference type="ARBA" id="ARBA00022679"/>
    </source>
</evidence>
<reference evidence="15 16" key="1">
    <citation type="journal article" date="2015" name="Fungal Genet. Biol.">
        <title>Evolution of novel wood decay mechanisms in Agaricales revealed by the genome sequences of Fistulina hepatica and Cylindrobasidium torrendii.</title>
        <authorList>
            <person name="Floudas D."/>
            <person name="Held B.W."/>
            <person name="Riley R."/>
            <person name="Nagy L.G."/>
            <person name="Koehler G."/>
            <person name="Ransdell A.S."/>
            <person name="Younus H."/>
            <person name="Chow J."/>
            <person name="Chiniquy J."/>
            <person name="Lipzen A."/>
            <person name="Tritt A."/>
            <person name="Sun H."/>
            <person name="Haridas S."/>
            <person name="LaButti K."/>
            <person name="Ohm R.A."/>
            <person name="Kues U."/>
            <person name="Blanchette R.A."/>
            <person name="Grigoriev I.V."/>
            <person name="Minto R.E."/>
            <person name="Hibbett D.S."/>
        </authorList>
    </citation>
    <scope>NUCLEOTIDE SEQUENCE [LARGE SCALE GENOMIC DNA]</scope>
    <source>
        <strain evidence="15 16">FP15055 ss-10</strain>
    </source>
</reference>
<evidence type="ECO:0000259" key="12">
    <source>
        <dbReference type="PROSITE" id="PS50003"/>
    </source>
</evidence>
<dbReference type="PROSITE" id="PS50011">
    <property type="entry name" value="PROTEIN_KINASE_DOM"/>
    <property type="match status" value="1"/>
</dbReference>
<comment type="catalytic activity">
    <reaction evidence="9">
        <text>L-seryl-[protein] + ATP = O-phospho-L-seryl-[protein] + ADP + H(+)</text>
        <dbReference type="Rhea" id="RHEA:17989"/>
        <dbReference type="Rhea" id="RHEA-COMP:9863"/>
        <dbReference type="Rhea" id="RHEA-COMP:11604"/>
        <dbReference type="ChEBI" id="CHEBI:15378"/>
        <dbReference type="ChEBI" id="CHEBI:29999"/>
        <dbReference type="ChEBI" id="CHEBI:30616"/>
        <dbReference type="ChEBI" id="CHEBI:83421"/>
        <dbReference type="ChEBI" id="CHEBI:456216"/>
        <dbReference type="EC" id="2.7.11.1"/>
    </reaction>
</comment>
<evidence type="ECO:0000256" key="9">
    <source>
        <dbReference type="ARBA" id="ARBA00048679"/>
    </source>
</evidence>
<feature type="binding site" evidence="10">
    <location>
        <position position="475"/>
    </location>
    <ligand>
        <name>ATP</name>
        <dbReference type="ChEBI" id="CHEBI:30616"/>
    </ligand>
</feature>
<feature type="domain" description="Protein kinase" evidence="13">
    <location>
        <begin position="446"/>
        <end position="698"/>
    </location>
</feature>
<feature type="domain" description="CRIB" evidence="14">
    <location>
        <begin position="139"/>
        <end position="152"/>
    </location>
</feature>
<dbReference type="Gene3D" id="3.90.810.10">
    <property type="entry name" value="CRIB domain"/>
    <property type="match status" value="1"/>
</dbReference>
<evidence type="ECO:0000256" key="7">
    <source>
        <dbReference type="ARBA" id="ARBA00022840"/>
    </source>
</evidence>
<evidence type="ECO:0000259" key="14">
    <source>
        <dbReference type="PROSITE" id="PS50108"/>
    </source>
</evidence>
<name>A0A0D7AXD1_9AGAR</name>
<dbReference type="SMART" id="SM00233">
    <property type="entry name" value="PH"/>
    <property type="match status" value="1"/>
</dbReference>
<keyword evidence="5 10" id="KW-0547">Nucleotide-binding</keyword>
<evidence type="ECO:0000256" key="5">
    <source>
        <dbReference type="ARBA" id="ARBA00022741"/>
    </source>
</evidence>
<evidence type="ECO:0000313" key="15">
    <source>
        <dbReference type="EMBL" id="KIY62650.1"/>
    </source>
</evidence>
<dbReference type="SMART" id="SM00285">
    <property type="entry name" value="PBD"/>
    <property type="match status" value="1"/>
</dbReference>
<dbReference type="InterPro" id="IPR033923">
    <property type="entry name" value="PAK_BD"/>
</dbReference>
<dbReference type="Gene3D" id="1.10.510.10">
    <property type="entry name" value="Transferase(Phosphotransferase) domain 1"/>
    <property type="match status" value="1"/>
</dbReference>
<comment type="similarity">
    <text evidence="1">Belongs to the protein kinase superfamily. STE Ser/Thr protein kinase family. STE20 subfamily.</text>
</comment>
<keyword evidence="7 10" id="KW-0067">ATP-binding</keyword>
<dbReference type="PROSITE" id="PS00108">
    <property type="entry name" value="PROTEIN_KINASE_ST"/>
    <property type="match status" value="1"/>
</dbReference>
<sequence length="719" mass="78514">MASGFNTFNTPASPSGSSYMTSYTGIGGSPSRGNGFGGSDVVRSGSVSVKEEGTFASWIWKVKWLVLKEQTLSIHKSENAPQQTIIQLNDISNVERTDLKPYCLVLEARDKRFFFSLKSDQELYSWQDDIYTRSPLMGVSNPTNFVHKVHVGFDPVSGGFTGMPDQWSKLLTKSAITREDYAKDPQAVLDVLEFYTDHQKREQDENMDMRGGPIDAPARFNAGTGLGGKIGADRPSVKRQESSPNISHDRAESNGYVSNTIGAGPSSRPPLPQASRTAPGPPRPLLTGTRPAPPAPKASLDHTPSATDLRQRQKATGPSPSGPPPRSDSVPQRPPREPVEARQKTPERPPMAPAKSSPATTQQSSHPAPGPAGATAGPPPVKPLQPKKVQVQEAEKPKTGGGVAAAAAALEKPDKPKEKRISTMTEVQIMEKLRQVVSEEDPKTLYSKIKKVGQGASGHVYVAKTLATGKKVAIKEMDLTHQPRKELIVNEIMVMKESQHANIVNFLESYLPRPTELWVVMEYMEGGALTDIIENNTLEEDQIANICMETCQGLCHLHSQSIIHRDIKSDNVLLDAMGRVKITDFGFCAKLTDQKSKRATMVGTPYWMAPEVVKQKEYGAKVDIWSLGIMAIEMIENEPPYLDEEPLKALYLIATNGTPTLKKPESLSKELKGFLAVCLCVDVGSRATAAELVRHEFLQKACSSASLAPLLRFRHKQGS</sequence>